<gene>
    <name evidence="1" type="ORF">TK50_02855</name>
</gene>
<keyword evidence="2" id="KW-1185">Reference proteome</keyword>
<name>A0A0D0VV94_9ACTN</name>
<dbReference type="AlphaFoldDB" id="A0A0D0VV94"/>
<evidence type="ECO:0000313" key="2">
    <source>
        <dbReference type="Proteomes" id="UP000032254"/>
    </source>
</evidence>
<organism evidence="1 2">
    <name type="scientific">Micromonospora haikouensis</name>
    <dbReference type="NCBI Taxonomy" id="686309"/>
    <lineage>
        <taxon>Bacteria</taxon>
        <taxon>Bacillati</taxon>
        <taxon>Actinomycetota</taxon>
        <taxon>Actinomycetes</taxon>
        <taxon>Micromonosporales</taxon>
        <taxon>Micromonosporaceae</taxon>
        <taxon>Micromonospora</taxon>
    </lineage>
</organism>
<dbReference type="RefSeq" id="WP_043961273.1">
    <property type="nucleotide sequence ID" value="NZ_JXSX01000001.1"/>
</dbReference>
<dbReference type="GeneID" id="301303114"/>
<dbReference type="PATRIC" id="fig|47853.6.peg.612"/>
<comment type="caution">
    <text evidence="1">The sequence shown here is derived from an EMBL/GenBank/DDBJ whole genome shotgun (WGS) entry which is preliminary data.</text>
</comment>
<sequence length="464" mass="49721">MADVEIPGHLLEVDLPASVQIHRLADGRTQLIETNDPLHECCGILLLPWISRDGPGVSTLSVPPPAPFGPADLEQMWHARNEITSLRRPPTSGSAAWSRLERHLGPRIHWAALEAAVHAASALLANWPIAGAPEVRWVPFDRPGGRILLSKTERTAKAHALAHPARRAPATTARRHIVAQPRKLHALMAVGSLLSRELEAVTALAAVPEIQARMVGLFRRLAVNSKPSSPVADPPPSVWPATMAGTYSSCLRALSEVRNIGAGGAHAPLSELWELYEAWVAYSIRTALIKLIGPPQPHTADGSCLGRWADGDGVLELHYQAVIPPYRAGRREHGFSVFGERYVAAVGELRPDLLLVRSGPGETTAIIIDAKKRQAPVSTDDFTVSTSKYLWGVRRASKPDAVAAIQQCVLMAPLGGPVAPLPSGRANVLAAHPATPRPDEAIGRLLQSLRAEPAPDAQARSSAP</sequence>
<accession>A0A0D0VV94</accession>
<proteinExistence type="predicted"/>
<dbReference type="OrthoDB" id="32195at2"/>
<protein>
    <recommendedName>
        <fullName evidence="3">DUF2357 domain-containing protein</fullName>
    </recommendedName>
</protein>
<evidence type="ECO:0008006" key="3">
    <source>
        <dbReference type="Google" id="ProtNLM"/>
    </source>
</evidence>
<evidence type="ECO:0000313" key="1">
    <source>
        <dbReference type="EMBL" id="KIR64603.1"/>
    </source>
</evidence>
<reference evidence="1 2" key="1">
    <citation type="submission" date="2015-01" db="EMBL/GenBank/DDBJ databases">
        <title>Sequencing and annotation of Micromonospora carbonacea strain JXNU-1 genome.</title>
        <authorList>
            <person name="Long Z."/>
            <person name="Huang Y."/>
            <person name="Jiang Y."/>
        </authorList>
    </citation>
    <scope>NUCLEOTIDE SEQUENCE [LARGE SCALE GENOMIC DNA]</scope>
    <source>
        <strain evidence="1 2">JXNU-1</strain>
    </source>
</reference>
<dbReference type="Proteomes" id="UP000032254">
    <property type="component" value="Unassembled WGS sequence"/>
</dbReference>
<dbReference type="EMBL" id="JXSX01000001">
    <property type="protein sequence ID" value="KIR64603.1"/>
    <property type="molecule type" value="Genomic_DNA"/>
</dbReference>